<dbReference type="Proteomes" id="UP001610335">
    <property type="component" value="Unassembled WGS sequence"/>
</dbReference>
<gene>
    <name evidence="1" type="ORF">BDW59DRAFT_152426</name>
</gene>
<protein>
    <submittedName>
        <fullName evidence="1">Uncharacterized protein</fullName>
    </submittedName>
</protein>
<evidence type="ECO:0000313" key="1">
    <source>
        <dbReference type="EMBL" id="KAL2817738.1"/>
    </source>
</evidence>
<accession>A0ABR4HSS5</accession>
<evidence type="ECO:0000313" key="2">
    <source>
        <dbReference type="Proteomes" id="UP001610335"/>
    </source>
</evidence>
<name>A0ABR4HSS5_9EURO</name>
<comment type="caution">
    <text evidence="1">The sequence shown here is derived from an EMBL/GenBank/DDBJ whole genome shotgun (WGS) entry which is preliminary data.</text>
</comment>
<reference evidence="1 2" key="1">
    <citation type="submission" date="2024-07" db="EMBL/GenBank/DDBJ databases">
        <title>Section-level genome sequencing and comparative genomics of Aspergillus sections Usti and Cavernicolus.</title>
        <authorList>
            <consortium name="Lawrence Berkeley National Laboratory"/>
            <person name="Nybo J.L."/>
            <person name="Vesth T.C."/>
            <person name="Theobald S."/>
            <person name="Frisvad J.C."/>
            <person name="Larsen T.O."/>
            <person name="Kjaerboelling I."/>
            <person name="Rothschild-Mancinelli K."/>
            <person name="Lyhne E.K."/>
            <person name="Kogle M.E."/>
            <person name="Barry K."/>
            <person name="Clum A."/>
            <person name="Na H."/>
            <person name="Ledsgaard L."/>
            <person name="Lin J."/>
            <person name="Lipzen A."/>
            <person name="Kuo A."/>
            <person name="Riley R."/>
            <person name="Mondo S."/>
            <person name="LaButti K."/>
            <person name="Haridas S."/>
            <person name="Pangalinan J."/>
            <person name="Salamov A.A."/>
            <person name="Simmons B.A."/>
            <person name="Magnuson J.K."/>
            <person name="Chen J."/>
            <person name="Drula E."/>
            <person name="Henrissat B."/>
            <person name="Wiebenga A."/>
            <person name="Lubbers R.J."/>
            <person name="Gomes A.C."/>
            <person name="Makela M.R."/>
            <person name="Stajich J."/>
            <person name="Grigoriev I.V."/>
            <person name="Mortensen U.H."/>
            <person name="De vries R.P."/>
            <person name="Baker S.E."/>
            <person name="Andersen M.R."/>
        </authorList>
    </citation>
    <scope>NUCLEOTIDE SEQUENCE [LARGE SCALE GENOMIC DNA]</scope>
    <source>
        <strain evidence="1 2">CBS 600.67</strain>
    </source>
</reference>
<dbReference type="EMBL" id="JBFXLS010000089">
    <property type="protein sequence ID" value="KAL2817738.1"/>
    <property type="molecule type" value="Genomic_DNA"/>
</dbReference>
<proteinExistence type="predicted"/>
<keyword evidence="2" id="KW-1185">Reference proteome</keyword>
<organism evidence="1 2">
    <name type="scientific">Aspergillus cavernicola</name>
    <dbReference type="NCBI Taxonomy" id="176166"/>
    <lineage>
        <taxon>Eukaryota</taxon>
        <taxon>Fungi</taxon>
        <taxon>Dikarya</taxon>
        <taxon>Ascomycota</taxon>
        <taxon>Pezizomycotina</taxon>
        <taxon>Eurotiomycetes</taxon>
        <taxon>Eurotiomycetidae</taxon>
        <taxon>Eurotiales</taxon>
        <taxon>Aspergillaceae</taxon>
        <taxon>Aspergillus</taxon>
        <taxon>Aspergillus subgen. Nidulantes</taxon>
    </lineage>
</organism>
<sequence length="183" mass="20873">MNGQMSIANQATKRGIPSPILKYFVYSHHHSLSISKALATYSGVVPMMYTNKSNRKAKAGLPEPNFIQNLYPVSLQEVQVASRVREAKTVERRATRSLKLDSHEAHRDDRNIPKPFEQAVRISNSASHMCNHLYIDRPIQSQFLFSLVPRLRIFQRRLPPRSPPKLSETPLAILWTLEIQSSS</sequence>